<dbReference type="FunFam" id="3.40.30.10:FF:000011">
    <property type="entry name" value="Peroxiredoxin PRX1"/>
    <property type="match status" value="1"/>
</dbReference>
<dbReference type="GO" id="GO:0005739">
    <property type="term" value="C:mitochondrion"/>
    <property type="evidence" value="ECO:0007669"/>
    <property type="project" value="TreeGrafter"/>
</dbReference>
<gene>
    <name evidence="13" type="primary">LOC113211256</name>
</gene>
<keyword evidence="3 9" id="KW-0560">Oxidoreductase</keyword>
<dbReference type="PIRSF" id="PIRSF000239">
    <property type="entry name" value="AHPC"/>
    <property type="match status" value="1"/>
</dbReference>
<dbReference type="Pfam" id="PF10417">
    <property type="entry name" value="1-cysPrx_C"/>
    <property type="match status" value="1"/>
</dbReference>
<dbReference type="InterPro" id="IPR036249">
    <property type="entry name" value="Thioredoxin-like_sf"/>
</dbReference>
<comment type="catalytic activity">
    <reaction evidence="8">
        <text>a hydroperoxide + [protein]-dithiol = [protein]-disulfide + an alcohol + H2O</text>
        <dbReference type="Rhea" id="RHEA:10008"/>
        <dbReference type="Rhea" id="RHEA-COMP:10593"/>
        <dbReference type="Rhea" id="RHEA-COMP:10594"/>
        <dbReference type="ChEBI" id="CHEBI:15377"/>
        <dbReference type="ChEBI" id="CHEBI:29950"/>
        <dbReference type="ChEBI" id="CHEBI:30879"/>
        <dbReference type="ChEBI" id="CHEBI:35924"/>
        <dbReference type="ChEBI" id="CHEBI:50058"/>
    </reaction>
</comment>
<dbReference type="InterPro" id="IPR024706">
    <property type="entry name" value="Peroxiredoxin_AhpC-typ"/>
</dbReference>
<dbReference type="GO" id="GO:0005829">
    <property type="term" value="C:cytosol"/>
    <property type="evidence" value="ECO:0007669"/>
    <property type="project" value="TreeGrafter"/>
</dbReference>
<evidence type="ECO:0000256" key="3">
    <source>
        <dbReference type="ARBA" id="ARBA00023002"/>
    </source>
</evidence>
<dbReference type="RefSeq" id="XP_026285364.1">
    <property type="nucleotide sequence ID" value="XM_026429579.2"/>
</dbReference>
<evidence type="ECO:0000313" key="12">
    <source>
        <dbReference type="Proteomes" id="UP000504606"/>
    </source>
</evidence>
<dbReference type="Gene3D" id="3.40.30.10">
    <property type="entry name" value="Glutaredoxin"/>
    <property type="match status" value="1"/>
</dbReference>
<evidence type="ECO:0000256" key="1">
    <source>
        <dbReference type="ARBA" id="ARBA00022559"/>
    </source>
</evidence>
<organism evidence="12 13">
    <name type="scientific">Frankliniella occidentalis</name>
    <name type="common">Western flower thrips</name>
    <name type="synonym">Euthrips occidentalis</name>
    <dbReference type="NCBI Taxonomy" id="133901"/>
    <lineage>
        <taxon>Eukaryota</taxon>
        <taxon>Metazoa</taxon>
        <taxon>Ecdysozoa</taxon>
        <taxon>Arthropoda</taxon>
        <taxon>Hexapoda</taxon>
        <taxon>Insecta</taxon>
        <taxon>Pterygota</taxon>
        <taxon>Neoptera</taxon>
        <taxon>Paraneoptera</taxon>
        <taxon>Thysanoptera</taxon>
        <taxon>Terebrantia</taxon>
        <taxon>Thripoidea</taxon>
        <taxon>Thripidae</taxon>
        <taxon>Frankliniella</taxon>
    </lineage>
</organism>
<dbReference type="InterPro" id="IPR045020">
    <property type="entry name" value="PRX_1cys"/>
</dbReference>
<evidence type="ECO:0000259" key="11">
    <source>
        <dbReference type="PROSITE" id="PS51352"/>
    </source>
</evidence>
<keyword evidence="1 9" id="KW-0575">Peroxidase</keyword>
<name>A0A6J1SVR2_FRAOC</name>
<dbReference type="PROSITE" id="PS51352">
    <property type="entry name" value="THIOREDOXIN_2"/>
    <property type="match status" value="1"/>
</dbReference>
<dbReference type="Gene3D" id="3.30.1020.10">
    <property type="entry name" value="Antioxidant, Horf6, Chain A, domain2"/>
    <property type="match status" value="1"/>
</dbReference>
<comment type="similarity">
    <text evidence="5">Belongs to the peroxiredoxin family. Prx6 subfamily.</text>
</comment>
<dbReference type="CDD" id="cd03016">
    <property type="entry name" value="PRX_1cys"/>
    <property type="match status" value="1"/>
</dbReference>
<evidence type="ECO:0000256" key="2">
    <source>
        <dbReference type="ARBA" id="ARBA00022862"/>
    </source>
</evidence>
<dbReference type="GO" id="GO:0045454">
    <property type="term" value="P:cell redox homeostasis"/>
    <property type="evidence" value="ECO:0007669"/>
    <property type="project" value="TreeGrafter"/>
</dbReference>
<dbReference type="InterPro" id="IPR000866">
    <property type="entry name" value="AhpC/TSA"/>
</dbReference>
<evidence type="ECO:0000256" key="4">
    <source>
        <dbReference type="ARBA" id="ARBA00023284"/>
    </source>
</evidence>
<proteinExistence type="inferred from homology"/>
<sequence length="220" mass="24808">MRLGKVIPDFQAQTTQGPINFYDFQGDSWVVLFSHPADFTPVCTTELGRIAVHFPEFQKRNTKLLAHSCDKLQSHTDWVNDIKSYCLDIPGDFPYPIIGDETRELAVLLDMIDEDQKDDPDTAKTVRALYIIGPDHKLKLAMLYPMSTGRNVDEILRCIDSLQLSARLPYVATPANWTPGDKVMIVPSVKDEDLAKLFPKGVDKVAMPSGENYVRTTTDY</sequence>
<evidence type="ECO:0000256" key="9">
    <source>
        <dbReference type="PIRNR" id="PIRNR000239"/>
    </source>
</evidence>
<evidence type="ECO:0000256" key="10">
    <source>
        <dbReference type="PIRSR" id="PIRSR000239-1"/>
    </source>
</evidence>
<evidence type="ECO:0000313" key="13">
    <source>
        <dbReference type="RefSeq" id="XP_026285364.1"/>
    </source>
</evidence>
<dbReference type="PANTHER" id="PTHR43503:SF3">
    <property type="entry name" value="DI01187P-RELATED"/>
    <property type="match status" value="1"/>
</dbReference>
<dbReference type="InterPro" id="IPR013766">
    <property type="entry name" value="Thioredoxin_domain"/>
</dbReference>
<dbReference type="Proteomes" id="UP000504606">
    <property type="component" value="Unplaced"/>
</dbReference>
<comment type="function">
    <text evidence="7">Thiol-specific peroxidase that catalyzes the reduction of hydrogen peroxide and organic hydroperoxides to water and alcohols, respectively. Plays a role in cell protection against oxidative stress by detoxifying peroxides.</text>
</comment>
<keyword evidence="4 9" id="KW-0676">Redox-active center</keyword>
<keyword evidence="2 9" id="KW-0049">Antioxidant</keyword>
<feature type="active site" description="Cysteine sulfenic acid (-SOH) intermediate; for peroxidase activity" evidence="10">
    <location>
        <position position="43"/>
    </location>
</feature>
<dbReference type="GO" id="GO:0051920">
    <property type="term" value="F:peroxiredoxin activity"/>
    <property type="evidence" value="ECO:0007669"/>
    <property type="project" value="InterPro"/>
</dbReference>
<dbReference type="AlphaFoldDB" id="A0A6J1SVR2"/>
<dbReference type="PANTHER" id="PTHR43503">
    <property type="entry name" value="MCG48959-RELATED"/>
    <property type="match status" value="1"/>
</dbReference>
<keyword evidence="12" id="KW-1185">Reference proteome</keyword>
<evidence type="ECO:0000256" key="5">
    <source>
        <dbReference type="ARBA" id="ARBA00025719"/>
    </source>
</evidence>
<dbReference type="FunFam" id="3.30.1020.10:FF:000001">
    <property type="entry name" value="1-Cys peroxiredoxin"/>
    <property type="match status" value="1"/>
</dbReference>
<dbReference type="SUPFAM" id="SSF52833">
    <property type="entry name" value="Thioredoxin-like"/>
    <property type="match status" value="1"/>
</dbReference>
<dbReference type="OrthoDB" id="2996783at2759"/>
<feature type="domain" description="Thioredoxin" evidence="11">
    <location>
        <begin position="1"/>
        <end position="164"/>
    </location>
</feature>
<dbReference type="Pfam" id="PF00578">
    <property type="entry name" value="AhpC-TSA"/>
    <property type="match status" value="1"/>
</dbReference>
<dbReference type="InterPro" id="IPR019479">
    <property type="entry name" value="Peroxiredoxin_C"/>
</dbReference>
<evidence type="ECO:0000256" key="6">
    <source>
        <dbReference type="ARBA" id="ARBA00026176"/>
    </source>
</evidence>
<evidence type="ECO:0000256" key="7">
    <source>
        <dbReference type="ARBA" id="ARBA00037420"/>
    </source>
</evidence>
<dbReference type="GeneID" id="113211256"/>
<dbReference type="KEGG" id="foc:113211256"/>
<accession>A0A6J1SVR2</accession>
<reference evidence="13" key="1">
    <citation type="submission" date="2025-08" db="UniProtKB">
        <authorList>
            <consortium name="RefSeq"/>
        </authorList>
    </citation>
    <scope>IDENTIFICATION</scope>
    <source>
        <tissue evidence="13">Whole organism</tissue>
    </source>
</reference>
<protein>
    <recommendedName>
        <fullName evidence="6">1-Cys peroxiredoxin</fullName>
    </recommendedName>
</protein>
<evidence type="ECO:0000256" key="8">
    <source>
        <dbReference type="ARBA" id="ARBA00051132"/>
    </source>
</evidence>